<feature type="non-terminal residue" evidence="2">
    <location>
        <position position="127"/>
    </location>
</feature>
<sequence length="127" mass="13847">KIVTDVDDFSSDNVSGKDCSNLTAAPLTDTGTPLGHQHQNQKSLTAAVENQTSQPKDIAKCVEIIKPADIDVGEATPSETDGSFISEAMSLDPDTEKREDGDKTLKKRKWHKSKKLRAEPLPSREKS</sequence>
<feature type="region of interest" description="Disordered" evidence="1">
    <location>
        <begin position="70"/>
        <end position="127"/>
    </location>
</feature>
<reference evidence="2" key="1">
    <citation type="submission" date="2014-12" db="EMBL/GenBank/DDBJ databases">
        <title>Insight into the proteome of Arion vulgaris.</title>
        <authorList>
            <person name="Aradska J."/>
            <person name="Bulat T."/>
            <person name="Smidak R."/>
            <person name="Sarate P."/>
            <person name="Gangsoo J."/>
            <person name="Sialana F."/>
            <person name="Bilban M."/>
            <person name="Lubec G."/>
        </authorList>
    </citation>
    <scope>NUCLEOTIDE SEQUENCE</scope>
    <source>
        <tissue evidence="2">Skin</tissue>
    </source>
</reference>
<organism evidence="2">
    <name type="scientific">Arion vulgaris</name>
    <dbReference type="NCBI Taxonomy" id="1028688"/>
    <lineage>
        <taxon>Eukaryota</taxon>
        <taxon>Metazoa</taxon>
        <taxon>Spiralia</taxon>
        <taxon>Lophotrochozoa</taxon>
        <taxon>Mollusca</taxon>
        <taxon>Gastropoda</taxon>
        <taxon>Heterobranchia</taxon>
        <taxon>Euthyneura</taxon>
        <taxon>Panpulmonata</taxon>
        <taxon>Eupulmonata</taxon>
        <taxon>Stylommatophora</taxon>
        <taxon>Helicina</taxon>
        <taxon>Arionoidea</taxon>
        <taxon>Arionidae</taxon>
        <taxon>Arion</taxon>
    </lineage>
</organism>
<feature type="compositionally biased region" description="Polar residues" evidence="1">
    <location>
        <begin position="37"/>
        <end position="55"/>
    </location>
</feature>
<proteinExistence type="predicted"/>
<feature type="compositionally biased region" description="Polar residues" evidence="1">
    <location>
        <begin position="11"/>
        <end position="23"/>
    </location>
</feature>
<feature type="compositionally biased region" description="Basic and acidic residues" evidence="1">
    <location>
        <begin position="116"/>
        <end position="127"/>
    </location>
</feature>
<protein>
    <submittedName>
        <fullName evidence="2">Uncharacterized protein</fullName>
    </submittedName>
</protein>
<accession>A0A0B6YS75</accession>
<feature type="region of interest" description="Disordered" evidence="1">
    <location>
        <begin position="1"/>
        <end position="55"/>
    </location>
</feature>
<name>A0A0B6YS75_9EUPU</name>
<dbReference type="AlphaFoldDB" id="A0A0B6YS75"/>
<evidence type="ECO:0000313" key="2">
    <source>
        <dbReference type="EMBL" id="CEK58957.1"/>
    </source>
</evidence>
<feature type="non-terminal residue" evidence="2">
    <location>
        <position position="1"/>
    </location>
</feature>
<dbReference type="EMBL" id="HACG01012092">
    <property type="protein sequence ID" value="CEK58957.1"/>
    <property type="molecule type" value="Transcribed_RNA"/>
</dbReference>
<feature type="compositionally biased region" description="Basic and acidic residues" evidence="1">
    <location>
        <begin position="94"/>
        <end position="104"/>
    </location>
</feature>
<feature type="compositionally biased region" description="Acidic residues" evidence="1">
    <location>
        <begin position="1"/>
        <end position="10"/>
    </location>
</feature>
<gene>
    <name evidence="2" type="primary">ORF34708</name>
</gene>
<evidence type="ECO:0000256" key="1">
    <source>
        <dbReference type="SAM" id="MobiDB-lite"/>
    </source>
</evidence>
<feature type="compositionally biased region" description="Basic residues" evidence="1">
    <location>
        <begin position="105"/>
        <end position="115"/>
    </location>
</feature>